<sequence>MNKVLQRIKSDISITLDSDQPVSLKQKTFHGNISLVIAMAQFFGVMPLHNVRKNPDEVFFKWTSFRVFYAMFNAVMTLVSTILWIVKFSLEGLVVDKTAQMAFYLCNFLASVQLIEIARHWSSILREWSYIEVSMRGYPQGENIGRKFLKITLVFIGLGTVEHLLFILNGVFQSQGCVGYDKSHARVYFEVSFQNYFTFIQYNVWLAIIIKFANTISTFTWIFTDLFITLMSIALTARFKQINQNLENSKIMHEKFWSEMRQDYLKLHKLCKSIDKHLAFLVAVSYTHNIYFLCIQLYNSLSERSGAIETTYFFFSFGFLVLRLLTVSMYGAWLNEETKKPLEFLCCVHTDHYCIDVSRWIQQIYVNPIGISGSGFFLVTKNFLLRVSTD</sequence>
<evidence type="ECO:0000256" key="1">
    <source>
        <dbReference type="ARBA" id="ARBA00004651"/>
    </source>
</evidence>
<keyword evidence="4 9" id="KW-0812">Transmembrane</keyword>
<feature type="transmembrane region" description="Helical" evidence="9">
    <location>
        <begin position="278"/>
        <end position="298"/>
    </location>
</feature>
<proteinExistence type="inferred from homology"/>
<keyword evidence="3" id="KW-1003">Cell membrane</keyword>
<dbReference type="PANTHER" id="PTHR21421:SF29">
    <property type="entry name" value="GUSTATORY RECEPTOR 5A FOR TREHALOSE-RELATED"/>
    <property type="match status" value="1"/>
</dbReference>
<reference evidence="10" key="2">
    <citation type="submission" date="2022-10" db="EMBL/GenBank/DDBJ databases">
        <authorList>
            <consortium name="ENA_rothamsted_submissions"/>
            <consortium name="culmorum"/>
            <person name="King R."/>
        </authorList>
    </citation>
    <scope>NUCLEOTIDE SEQUENCE</scope>
</reference>
<evidence type="ECO:0000256" key="3">
    <source>
        <dbReference type="ARBA" id="ARBA00022475"/>
    </source>
</evidence>
<dbReference type="Proteomes" id="UP001153737">
    <property type="component" value="Chromosome 9"/>
</dbReference>
<feature type="transmembrane region" description="Helical" evidence="9">
    <location>
        <begin position="148"/>
        <end position="172"/>
    </location>
</feature>
<organism evidence="10 11">
    <name type="scientific">Phaedon cochleariae</name>
    <name type="common">Mustard beetle</name>
    <dbReference type="NCBI Taxonomy" id="80249"/>
    <lineage>
        <taxon>Eukaryota</taxon>
        <taxon>Metazoa</taxon>
        <taxon>Ecdysozoa</taxon>
        <taxon>Arthropoda</taxon>
        <taxon>Hexapoda</taxon>
        <taxon>Insecta</taxon>
        <taxon>Pterygota</taxon>
        <taxon>Neoptera</taxon>
        <taxon>Endopterygota</taxon>
        <taxon>Coleoptera</taxon>
        <taxon>Polyphaga</taxon>
        <taxon>Cucujiformia</taxon>
        <taxon>Chrysomeloidea</taxon>
        <taxon>Chrysomelidae</taxon>
        <taxon>Chrysomelinae</taxon>
        <taxon>Chrysomelini</taxon>
        <taxon>Phaedon</taxon>
    </lineage>
</organism>
<dbReference type="Pfam" id="PF06151">
    <property type="entry name" value="Trehalose_recp"/>
    <property type="match status" value="1"/>
</dbReference>
<accession>A0A9P0DTW1</accession>
<dbReference type="PIRSF" id="PIRSF038981">
    <property type="entry name" value="GRP"/>
    <property type="match status" value="1"/>
</dbReference>
<dbReference type="GO" id="GO:0007165">
    <property type="term" value="P:signal transduction"/>
    <property type="evidence" value="ECO:0007669"/>
    <property type="project" value="UniProtKB-KW"/>
</dbReference>
<evidence type="ECO:0000313" key="10">
    <source>
        <dbReference type="EMBL" id="CAH1183192.1"/>
    </source>
</evidence>
<evidence type="ECO:0000313" key="11">
    <source>
        <dbReference type="Proteomes" id="UP001153737"/>
    </source>
</evidence>
<keyword evidence="11" id="KW-1185">Reference proteome</keyword>
<evidence type="ECO:0000256" key="8">
    <source>
        <dbReference type="PIRNR" id="PIRNR038981"/>
    </source>
</evidence>
<dbReference type="EMBL" id="OU896715">
    <property type="protein sequence ID" value="CAH1183192.1"/>
    <property type="molecule type" value="Genomic_DNA"/>
</dbReference>
<dbReference type="PANTHER" id="PTHR21421">
    <property type="entry name" value="GUSTATORY RECEPTOR"/>
    <property type="match status" value="1"/>
</dbReference>
<name>A0A9P0DTW1_PHACE</name>
<dbReference type="GO" id="GO:0008527">
    <property type="term" value="F:taste receptor activity"/>
    <property type="evidence" value="ECO:0007669"/>
    <property type="project" value="InterPro"/>
</dbReference>
<dbReference type="AlphaFoldDB" id="A0A9P0DTW1"/>
<keyword evidence="8" id="KW-0807">Transducer</keyword>
<dbReference type="OrthoDB" id="5987909at2759"/>
<dbReference type="InterPro" id="IPR009318">
    <property type="entry name" value="Gustatory_rcpt"/>
</dbReference>
<feature type="transmembrane region" description="Helical" evidence="9">
    <location>
        <begin position="219"/>
        <end position="237"/>
    </location>
</feature>
<evidence type="ECO:0000256" key="4">
    <source>
        <dbReference type="ARBA" id="ARBA00022692"/>
    </source>
</evidence>
<feature type="transmembrane region" description="Helical" evidence="9">
    <location>
        <begin position="29"/>
        <end position="48"/>
    </location>
</feature>
<comment type="subcellular location">
    <subcellularLocation>
        <location evidence="1">Cell membrane</location>
        <topology evidence="1">Multi-pass membrane protein</topology>
    </subcellularLocation>
</comment>
<dbReference type="GO" id="GO:0050916">
    <property type="term" value="P:sensory perception of sweet taste"/>
    <property type="evidence" value="ECO:0007669"/>
    <property type="project" value="UniProtKB-ARBA"/>
</dbReference>
<reference evidence="10" key="1">
    <citation type="submission" date="2022-01" db="EMBL/GenBank/DDBJ databases">
        <authorList>
            <person name="King R."/>
        </authorList>
    </citation>
    <scope>NUCLEOTIDE SEQUENCE</scope>
</reference>
<gene>
    <name evidence="10" type="ORF">PHAECO_LOCUS12481</name>
</gene>
<comment type="similarity">
    <text evidence="2">Belongs to the insect chemoreceptor superfamily. Gustatory receptor (GR) family. Gr5a subfamily.</text>
</comment>
<comment type="function">
    <text evidence="8">Plays a role in the sugar gustatory response.</text>
</comment>
<dbReference type="GO" id="GO:0005886">
    <property type="term" value="C:plasma membrane"/>
    <property type="evidence" value="ECO:0007669"/>
    <property type="project" value="UniProtKB-SubCell"/>
</dbReference>
<protein>
    <recommendedName>
        <fullName evidence="8">Gustatory receptor</fullName>
    </recommendedName>
</protein>
<evidence type="ECO:0000256" key="5">
    <source>
        <dbReference type="ARBA" id="ARBA00022989"/>
    </source>
</evidence>
<keyword evidence="5 9" id="KW-1133">Transmembrane helix</keyword>
<feature type="transmembrane region" description="Helical" evidence="9">
    <location>
        <begin position="68"/>
        <end position="90"/>
    </location>
</feature>
<evidence type="ECO:0000256" key="9">
    <source>
        <dbReference type="SAM" id="Phobius"/>
    </source>
</evidence>
<feature type="transmembrane region" description="Helical" evidence="9">
    <location>
        <begin position="193"/>
        <end position="213"/>
    </location>
</feature>
<evidence type="ECO:0000256" key="2">
    <source>
        <dbReference type="ARBA" id="ARBA00005327"/>
    </source>
</evidence>
<evidence type="ECO:0000256" key="6">
    <source>
        <dbReference type="ARBA" id="ARBA00023136"/>
    </source>
</evidence>
<keyword evidence="6 9" id="KW-0472">Membrane</keyword>
<feature type="transmembrane region" description="Helical" evidence="9">
    <location>
        <begin position="310"/>
        <end position="333"/>
    </location>
</feature>
<evidence type="ECO:0000256" key="7">
    <source>
        <dbReference type="ARBA" id="ARBA00023170"/>
    </source>
</evidence>
<keyword evidence="7 8" id="KW-0675">Receptor</keyword>